<protein>
    <submittedName>
        <fullName evidence="2">DUF2141 domain-containing protein</fullName>
    </submittedName>
</protein>
<reference evidence="3" key="1">
    <citation type="journal article" date="2019" name="Int. J. Syst. Evol. Microbiol.">
        <title>The Global Catalogue of Microorganisms (GCM) 10K type strain sequencing project: providing services to taxonomists for standard genome sequencing and annotation.</title>
        <authorList>
            <consortium name="The Broad Institute Genomics Platform"/>
            <consortium name="The Broad Institute Genome Sequencing Center for Infectious Disease"/>
            <person name="Wu L."/>
            <person name="Ma J."/>
        </authorList>
    </citation>
    <scope>NUCLEOTIDE SEQUENCE [LARGE SCALE GENOMIC DNA]</scope>
    <source>
        <strain evidence="3">JCM 17525</strain>
    </source>
</reference>
<dbReference type="RefSeq" id="WP_344728949.1">
    <property type="nucleotide sequence ID" value="NZ_BAABBI010000001.1"/>
</dbReference>
<dbReference type="EMBL" id="BAABBI010000001">
    <property type="protein sequence ID" value="GAA3783764.1"/>
    <property type="molecule type" value="Genomic_DNA"/>
</dbReference>
<gene>
    <name evidence="2" type="ORF">GCM10022271_15090</name>
</gene>
<evidence type="ECO:0000313" key="2">
    <source>
        <dbReference type="EMBL" id="GAA3783764.1"/>
    </source>
</evidence>
<name>A0ABP7H3R0_9FLAO</name>
<evidence type="ECO:0000256" key="1">
    <source>
        <dbReference type="SAM" id="SignalP"/>
    </source>
</evidence>
<comment type="caution">
    <text evidence="2">The sequence shown here is derived from an EMBL/GenBank/DDBJ whole genome shotgun (WGS) entry which is preliminary data.</text>
</comment>
<feature type="chain" id="PRO_5046145968" evidence="1">
    <location>
        <begin position="20"/>
        <end position="142"/>
    </location>
</feature>
<dbReference type="InterPro" id="IPR018673">
    <property type="entry name" value="DUF2141"/>
</dbReference>
<dbReference type="Proteomes" id="UP001501456">
    <property type="component" value="Unassembled WGS sequence"/>
</dbReference>
<dbReference type="Pfam" id="PF09912">
    <property type="entry name" value="DUF2141"/>
    <property type="match status" value="1"/>
</dbReference>
<sequence length="142" mass="15735">MKTLAITLALALSSFICNAQKNDTLATYTITVKINNTLNNNGHMLIGLHTTDTFMKTKGIQNSKAEIKDGKVEVTFKDVVPGEYAVMVLHDENDNNRMDFESNGMPKESYGISNNPMLFGPPTFSDAAFKVTNENIDMIIRL</sequence>
<organism evidence="2 3">
    <name type="scientific">Corallibacter vietnamensis</name>
    <dbReference type="NCBI Taxonomy" id="904130"/>
    <lineage>
        <taxon>Bacteria</taxon>
        <taxon>Pseudomonadati</taxon>
        <taxon>Bacteroidota</taxon>
        <taxon>Flavobacteriia</taxon>
        <taxon>Flavobacteriales</taxon>
        <taxon>Flavobacteriaceae</taxon>
        <taxon>Corallibacter</taxon>
    </lineage>
</organism>
<feature type="signal peptide" evidence="1">
    <location>
        <begin position="1"/>
        <end position="19"/>
    </location>
</feature>
<proteinExistence type="predicted"/>
<evidence type="ECO:0000313" key="3">
    <source>
        <dbReference type="Proteomes" id="UP001501456"/>
    </source>
</evidence>
<keyword evidence="1" id="KW-0732">Signal</keyword>
<accession>A0ABP7H3R0</accession>
<keyword evidence="3" id="KW-1185">Reference proteome</keyword>